<dbReference type="SUPFAM" id="SSF52540">
    <property type="entry name" value="P-loop containing nucleoside triphosphate hydrolases"/>
    <property type="match status" value="1"/>
</dbReference>
<proteinExistence type="predicted"/>
<evidence type="ECO:0000256" key="1">
    <source>
        <dbReference type="ARBA" id="ARBA00022723"/>
    </source>
</evidence>
<evidence type="ECO:0000313" key="6">
    <source>
        <dbReference type="EMBL" id="KAK1397101.1"/>
    </source>
</evidence>
<dbReference type="AlphaFoldDB" id="A0AAD8J4J0"/>
<dbReference type="InterPro" id="IPR026741">
    <property type="entry name" value="SNO"/>
</dbReference>
<dbReference type="InterPro" id="IPR016024">
    <property type="entry name" value="ARM-type_fold"/>
</dbReference>
<evidence type="ECO:0000256" key="4">
    <source>
        <dbReference type="SAM" id="MobiDB-lite"/>
    </source>
</evidence>
<dbReference type="InterPro" id="IPR039187">
    <property type="entry name" value="SNO_AAA"/>
</dbReference>
<name>A0AAD8J4J0_9APIA</name>
<keyword evidence="2" id="KW-0863">Zinc-finger</keyword>
<evidence type="ECO:0000259" key="5">
    <source>
        <dbReference type="Pfam" id="PF13872"/>
    </source>
</evidence>
<dbReference type="InterPro" id="IPR013083">
    <property type="entry name" value="Znf_RING/FYVE/PHD"/>
</dbReference>
<evidence type="ECO:0000313" key="7">
    <source>
        <dbReference type="Proteomes" id="UP001237642"/>
    </source>
</evidence>
<dbReference type="GO" id="GO:0008270">
    <property type="term" value="F:zinc ion binding"/>
    <property type="evidence" value="ECO:0007669"/>
    <property type="project" value="UniProtKB-KW"/>
</dbReference>
<dbReference type="GO" id="GO:0031490">
    <property type="term" value="F:chromatin DNA binding"/>
    <property type="evidence" value="ECO:0007669"/>
    <property type="project" value="TreeGrafter"/>
</dbReference>
<evidence type="ECO:0000256" key="2">
    <source>
        <dbReference type="ARBA" id="ARBA00022771"/>
    </source>
</evidence>
<dbReference type="InterPro" id="IPR011011">
    <property type="entry name" value="Znf_FYVE_PHD"/>
</dbReference>
<accession>A0AAD8J4J0</accession>
<organism evidence="6 7">
    <name type="scientific">Heracleum sosnowskyi</name>
    <dbReference type="NCBI Taxonomy" id="360622"/>
    <lineage>
        <taxon>Eukaryota</taxon>
        <taxon>Viridiplantae</taxon>
        <taxon>Streptophyta</taxon>
        <taxon>Embryophyta</taxon>
        <taxon>Tracheophyta</taxon>
        <taxon>Spermatophyta</taxon>
        <taxon>Magnoliopsida</taxon>
        <taxon>eudicotyledons</taxon>
        <taxon>Gunneridae</taxon>
        <taxon>Pentapetalae</taxon>
        <taxon>asterids</taxon>
        <taxon>campanulids</taxon>
        <taxon>Apiales</taxon>
        <taxon>Apiaceae</taxon>
        <taxon>Apioideae</taxon>
        <taxon>apioid superclade</taxon>
        <taxon>Tordylieae</taxon>
        <taxon>Tordyliinae</taxon>
        <taxon>Heracleum</taxon>
    </lineage>
</organism>
<dbReference type="Pfam" id="PF13872">
    <property type="entry name" value="AAA_34"/>
    <property type="match status" value="1"/>
</dbReference>
<reference evidence="6" key="2">
    <citation type="submission" date="2023-05" db="EMBL/GenBank/DDBJ databases">
        <authorList>
            <person name="Schelkunov M.I."/>
        </authorList>
    </citation>
    <scope>NUCLEOTIDE SEQUENCE</scope>
    <source>
        <strain evidence="6">Hsosn_3</strain>
        <tissue evidence="6">Leaf</tissue>
    </source>
</reference>
<keyword evidence="7" id="KW-1185">Reference proteome</keyword>
<dbReference type="Proteomes" id="UP001237642">
    <property type="component" value="Unassembled WGS sequence"/>
</dbReference>
<reference evidence="6" key="1">
    <citation type="submission" date="2023-02" db="EMBL/GenBank/DDBJ databases">
        <title>Genome of toxic invasive species Heracleum sosnowskyi carries increased number of genes despite the absence of recent whole-genome duplications.</title>
        <authorList>
            <person name="Schelkunov M."/>
            <person name="Shtratnikova V."/>
            <person name="Makarenko M."/>
            <person name="Klepikova A."/>
            <person name="Omelchenko D."/>
            <person name="Novikova G."/>
            <person name="Obukhova E."/>
            <person name="Bogdanov V."/>
            <person name="Penin A."/>
            <person name="Logacheva M."/>
        </authorList>
    </citation>
    <scope>NUCLEOTIDE SEQUENCE</scope>
    <source>
        <strain evidence="6">Hsosn_3</strain>
        <tissue evidence="6">Leaf</tissue>
    </source>
</reference>
<dbReference type="Gene3D" id="3.30.40.10">
    <property type="entry name" value="Zinc/RING finger domain, C3HC4 (zinc finger)"/>
    <property type="match status" value="1"/>
</dbReference>
<feature type="domain" description="Strawberry notch AAA" evidence="5">
    <location>
        <begin position="247"/>
        <end position="454"/>
    </location>
</feature>
<dbReference type="SUPFAM" id="SSF48371">
    <property type="entry name" value="ARM repeat"/>
    <property type="match status" value="1"/>
</dbReference>
<dbReference type="GO" id="GO:0006355">
    <property type="term" value="P:regulation of DNA-templated transcription"/>
    <property type="evidence" value="ECO:0007669"/>
    <property type="project" value="InterPro"/>
</dbReference>
<dbReference type="GO" id="GO:0005634">
    <property type="term" value="C:nucleus"/>
    <property type="evidence" value="ECO:0007669"/>
    <property type="project" value="TreeGrafter"/>
</dbReference>
<dbReference type="InterPro" id="IPR027417">
    <property type="entry name" value="P-loop_NTPase"/>
</dbReference>
<dbReference type="PANTHER" id="PTHR12706">
    <property type="entry name" value="STRAWBERRY NOTCH-RELATED"/>
    <property type="match status" value="1"/>
</dbReference>
<comment type="caution">
    <text evidence="6">The sequence shown here is derived from an EMBL/GenBank/DDBJ whole genome shotgun (WGS) entry which is preliminary data.</text>
</comment>
<keyword evidence="1" id="KW-0479">Metal-binding</keyword>
<feature type="region of interest" description="Disordered" evidence="4">
    <location>
        <begin position="509"/>
        <end position="528"/>
    </location>
</feature>
<dbReference type="Gene3D" id="3.40.50.300">
    <property type="entry name" value="P-loop containing nucleotide triphosphate hydrolases"/>
    <property type="match status" value="1"/>
</dbReference>
<evidence type="ECO:0000256" key="3">
    <source>
        <dbReference type="ARBA" id="ARBA00022833"/>
    </source>
</evidence>
<dbReference type="EMBL" id="JAUIZM010000002">
    <property type="protein sequence ID" value="KAK1397101.1"/>
    <property type="molecule type" value="Genomic_DNA"/>
</dbReference>
<sequence length="634" mass="71355">MGCHLMEKKTDPRVLESLLTNLVKTLTGPPTRKLLDLVVSMTGMVDMQADLRLECLNVSFISLGDLLRKFAEFDLLDWVGRVKLVDCICSFISLKPQIGQTMVEKLLVMLQDPDYGVRLNLARRIGVLFQTLDGHAELFLDICSNFGENEKMELEAVFIMCAIAAIDPCQSNPSLRVAYIDEVEEKEGENIQKVYYSVLIKAVENLDQEIYRIKLPGSAKIGGSSDHRYESGSLMEGCLSEHRFSNSKWISVGSDLKFDARRDLDDVGAIFIKVHALNKLAYSKLDVKAVGVREGVVFLTYSSLIASSTNGRSRLKQLVQWCGKDYDGLIVFDECHKAKNLVPEAGVQPTRTCQAVLEIQAMLPEARVVYCSATIASEPRNMGYRPGLWRTGTSFLDFRDFIGSLEKGGVGALELVAMDLKARGMYLCRTLSYIGAKIDVVEVPLEDKMMRFFKHMSLVKPRTEEAVAKCGIELVDFISGPRELLLKKIIHCLENLNLCQVRTGKSVKYQEESDTESEIDSEPEPADSDDEFQICQICNSEAERKKLLQCSCCKQLMHPAYSVLPVTGSVSADWSCLSCKEKTEEYLQQRRVYLAQKLERYDKATERKSHILDLIHSLELPLDPLDDIIVQIYQ</sequence>
<keyword evidence="3" id="KW-0862">Zinc</keyword>
<dbReference type="PANTHER" id="PTHR12706:SF13">
    <property type="entry name" value="PROTEIN FORGETTER 1"/>
    <property type="match status" value="1"/>
</dbReference>
<protein>
    <recommendedName>
        <fullName evidence="5">Strawberry notch AAA domain-containing protein</fullName>
    </recommendedName>
</protein>
<feature type="compositionally biased region" description="Acidic residues" evidence="4">
    <location>
        <begin position="512"/>
        <end position="528"/>
    </location>
</feature>
<dbReference type="GO" id="GO:0042393">
    <property type="term" value="F:histone binding"/>
    <property type="evidence" value="ECO:0007669"/>
    <property type="project" value="TreeGrafter"/>
</dbReference>
<dbReference type="SUPFAM" id="SSF57903">
    <property type="entry name" value="FYVE/PHD zinc finger"/>
    <property type="match status" value="1"/>
</dbReference>
<gene>
    <name evidence="6" type="ORF">POM88_006964</name>
</gene>